<reference evidence="2 3" key="1">
    <citation type="journal article" date="2019" name="Nat. Ecol. Evol.">
        <title>Megaphylogeny resolves global patterns of mushroom evolution.</title>
        <authorList>
            <person name="Varga T."/>
            <person name="Krizsan K."/>
            <person name="Foldi C."/>
            <person name="Dima B."/>
            <person name="Sanchez-Garcia M."/>
            <person name="Sanchez-Ramirez S."/>
            <person name="Szollosi G.J."/>
            <person name="Szarkandi J.G."/>
            <person name="Papp V."/>
            <person name="Albert L."/>
            <person name="Andreopoulos W."/>
            <person name="Angelini C."/>
            <person name="Antonin V."/>
            <person name="Barry K.W."/>
            <person name="Bougher N.L."/>
            <person name="Buchanan P."/>
            <person name="Buyck B."/>
            <person name="Bense V."/>
            <person name="Catcheside P."/>
            <person name="Chovatia M."/>
            <person name="Cooper J."/>
            <person name="Damon W."/>
            <person name="Desjardin D."/>
            <person name="Finy P."/>
            <person name="Geml J."/>
            <person name="Haridas S."/>
            <person name="Hughes K."/>
            <person name="Justo A."/>
            <person name="Karasinski D."/>
            <person name="Kautmanova I."/>
            <person name="Kiss B."/>
            <person name="Kocsube S."/>
            <person name="Kotiranta H."/>
            <person name="LaButti K.M."/>
            <person name="Lechner B.E."/>
            <person name="Liimatainen K."/>
            <person name="Lipzen A."/>
            <person name="Lukacs Z."/>
            <person name="Mihaltcheva S."/>
            <person name="Morgado L.N."/>
            <person name="Niskanen T."/>
            <person name="Noordeloos M.E."/>
            <person name="Ohm R.A."/>
            <person name="Ortiz-Santana B."/>
            <person name="Ovrebo C."/>
            <person name="Racz N."/>
            <person name="Riley R."/>
            <person name="Savchenko A."/>
            <person name="Shiryaev A."/>
            <person name="Soop K."/>
            <person name="Spirin V."/>
            <person name="Szebenyi C."/>
            <person name="Tomsovsky M."/>
            <person name="Tulloss R.E."/>
            <person name="Uehling J."/>
            <person name="Grigoriev I.V."/>
            <person name="Vagvolgyi C."/>
            <person name="Papp T."/>
            <person name="Martin F.M."/>
            <person name="Miettinen O."/>
            <person name="Hibbett D.S."/>
            <person name="Nagy L.G."/>
        </authorList>
    </citation>
    <scope>NUCLEOTIDE SEQUENCE [LARGE SCALE GENOMIC DNA]</scope>
    <source>
        <strain evidence="2 3">FP101781</strain>
    </source>
</reference>
<protein>
    <submittedName>
        <fullName evidence="2">Uncharacterized protein</fullName>
    </submittedName>
</protein>
<sequence>MPPRRSKRAPQATTNATAGPSTLNAPAASSTQGAAASGAPPPPQYGQWYTTPGPSLSQFPPQAWPHQPLFSHQAGAFPNQAPPVGQAPPFGQGPPFAPGPQIPPPPPYPQAWSILPIPGKLDTYQCRPVTAPVGYSAYLPPPGGYPVYAFGTFPDMSASNTKTALDDKIITQYPTTNKFPQLPAYMTPTTGMMTSTETGLVAPPTQHPEPDFGPPPVPPAEIVHDTYIWCGRIDDKPTLDESSGMFMNKRCRHLILRSMEGIQHHYREVHGMEWFTNDQKCNWGSSCKVRKTGKNIPKHVYDLHVTGNERLCESKACKLPQERDSRWCKSDLCGHIEPLPQNVYA</sequence>
<organism evidence="2 3">
    <name type="scientific">Coprinellus micaceus</name>
    <name type="common">Glistening ink-cap mushroom</name>
    <name type="synonym">Coprinus micaceus</name>
    <dbReference type="NCBI Taxonomy" id="71717"/>
    <lineage>
        <taxon>Eukaryota</taxon>
        <taxon>Fungi</taxon>
        <taxon>Dikarya</taxon>
        <taxon>Basidiomycota</taxon>
        <taxon>Agaricomycotina</taxon>
        <taxon>Agaricomycetes</taxon>
        <taxon>Agaricomycetidae</taxon>
        <taxon>Agaricales</taxon>
        <taxon>Agaricineae</taxon>
        <taxon>Psathyrellaceae</taxon>
        <taxon>Coprinellus</taxon>
    </lineage>
</organism>
<dbReference type="Proteomes" id="UP000298030">
    <property type="component" value="Unassembled WGS sequence"/>
</dbReference>
<dbReference type="AlphaFoldDB" id="A0A4Y7SED8"/>
<proteinExistence type="predicted"/>
<name>A0A4Y7SED8_COPMI</name>
<gene>
    <name evidence="2" type="ORF">FA13DRAFT_298641</name>
</gene>
<feature type="compositionally biased region" description="Polar residues" evidence="1">
    <location>
        <begin position="48"/>
        <end position="60"/>
    </location>
</feature>
<keyword evidence="3" id="KW-1185">Reference proteome</keyword>
<dbReference type="EMBL" id="QPFP01000163">
    <property type="protein sequence ID" value="TEB19897.1"/>
    <property type="molecule type" value="Genomic_DNA"/>
</dbReference>
<feature type="compositionally biased region" description="Polar residues" evidence="1">
    <location>
        <begin position="11"/>
        <end position="24"/>
    </location>
</feature>
<evidence type="ECO:0000313" key="3">
    <source>
        <dbReference type="Proteomes" id="UP000298030"/>
    </source>
</evidence>
<feature type="compositionally biased region" description="Low complexity" evidence="1">
    <location>
        <begin position="25"/>
        <end position="38"/>
    </location>
</feature>
<evidence type="ECO:0000313" key="2">
    <source>
        <dbReference type="EMBL" id="TEB19897.1"/>
    </source>
</evidence>
<feature type="region of interest" description="Disordered" evidence="1">
    <location>
        <begin position="1"/>
        <end position="113"/>
    </location>
</feature>
<accession>A0A4Y7SED8</accession>
<evidence type="ECO:0000256" key="1">
    <source>
        <dbReference type="SAM" id="MobiDB-lite"/>
    </source>
</evidence>
<comment type="caution">
    <text evidence="2">The sequence shown here is derived from an EMBL/GenBank/DDBJ whole genome shotgun (WGS) entry which is preliminary data.</text>
</comment>
<feature type="compositionally biased region" description="Pro residues" evidence="1">
    <location>
        <begin position="91"/>
        <end position="109"/>
    </location>
</feature>
<dbReference type="OrthoDB" id="3101349at2759"/>